<dbReference type="EMBL" id="MSZS01000005">
    <property type="protein sequence ID" value="PKX92332.1"/>
    <property type="molecule type" value="Genomic_DNA"/>
</dbReference>
<dbReference type="PANTHER" id="PTHR32487">
    <property type="entry name" value="3-OXO-DELTA(4,5)-STEROID 5-BETA-REDUCTASE"/>
    <property type="match status" value="1"/>
</dbReference>
<dbReference type="InterPro" id="IPR055222">
    <property type="entry name" value="PRISE-like_Rossmann-fold"/>
</dbReference>
<dbReference type="OrthoDB" id="1731983at2759"/>
<feature type="region of interest" description="Disordered" evidence="1">
    <location>
        <begin position="76"/>
        <end position="97"/>
    </location>
</feature>
<dbReference type="GeneID" id="36533038"/>
<protein>
    <recommendedName>
        <fullName evidence="2">PRISE-like Rossmann-fold domain-containing protein</fullName>
    </recommendedName>
</protein>
<evidence type="ECO:0000313" key="4">
    <source>
        <dbReference type="Proteomes" id="UP000234474"/>
    </source>
</evidence>
<evidence type="ECO:0000313" key="3">
    <source>
        <dbReference type="EMBL" id="PKX92332.1"/>
    </source>
</evidence>
<accession>A0A2I1C3X3</accession>
<reference evidence="4" key="1">
    <citation type="journal article" date="2018" name="Proc. Natl. Acad. Sci. U.S.A.">
        <title>Linking secondary metabolites to gene clusters through genome sequencing of six diverse Aspergillus species.</title>
        <authorList>
            <person name="Kaerboelling I."/>
            <person name="Vesth T.C."/>
            <person name="Frisvad J.C."/>
            <person name="Nybo J.L."/>
            <person name="Theobald S."/>
            <person name="Kuo A."/>
            <person name="Bowyer P."/>
            <person name="Matsuda Y."/>
            <person name="Mondo S."/>
            <person name="Lyhne E.K."/>
            <person name="Kogle M.E."/>
            <person name="Clum A."/>
            <person name="Lipzen A."/>
            <person name="Salamov A."/>
            <person name="Ngan C.Y."/>
            <person name="Daum C."/>
            <person name="Chiniquy J."/>
            <person name="Barry K."/>
            <person name="LaButti K."/>
            <person name="Haridas S."/>
            <person name="Simmons B.A."/>
            <person name="Magnuson J.K."/>
            <person name="Mortensen U.H."/>
            <person name="Larsen T.O."/>
            <person name="Grigoriev I.V."/>
            <person name="Baker S.E."/>
            <person name="Andersen M.R."/>
        </authorList>
    </citation>
    <scope>NUCLEOTIDE SEQUENCE [LARGE SCALE GENOMIC DNA]</scope>
    <source>
        <strain evidence="4">IBT 16806</strain>
    </source>
</reference>
<comment type="caution">
    <text evidence="3">The sequence shown here is derived from an EMBL/GenBank/DDBJ whole genome shotgun (WGS) entry which is preliminary data.</text>
</comment>
<dbReference type="Gene3D" id="3.40.50.720">
    <property type="entry name" value="NAD(P)-binding Rossmann-like Domain"/>
    <property type="match status" value="1"/>
</dbReference>
<proteinExistence type="predicted"/>
<dbReference type="Proteomes" id="UP000234474">
    <property type="component" value="Unassembled WGS sequence"/>
</dbReference>
<dbReference type="Pfam" id="PF22917">
    <property type="entry name" value="PRISE"/>
    <property type="match status" value="1"/>
</dbReference>
<evidence type="ECO:0000259" key="2">
    <source>
        <dbReference type="Pfam" id="PF22917"/>
    </source>
</evidence>
<dbReference type="STRING" id="1392255.A0A2I1C3X3"/>
<name>A0A2I1C3X3_ASPN1</name>
<dbReference type="PANTHER" id="PTHR32487:SF8">
    <property type="entry name" value="NAD-DEPENDENT EPIMERASE_DEHYDRATASE DOMAIN-CONTAINING PROTEIN"/>
    <property type="match status" value="1"/>
</dbReference>
<dbReference type="AlphaFoldDB" id="A0A2I1C3X3"/>
<keyword evidence="4" id="KW-1185">Reference proteome</keyword>
<gene>
    <name evidence="3" type="ORF">P174DRAFT_431760</name>
</gene>
<evidence type="ECO:0000256" key="1">
    <source>
        <dbReference type="SAM" id="MobiDB-lite"/>
    </source>
</evidence>
<dbReference type="VEuPathDB" id="FungiDB:P174DRAFT_431760"/>
<sequence>MYGEGADVVVPGTMESWLVKSNDNSQDIIARFAIHAILPPEVSGGERFNTADNCLPSSWSEKWPIICEYFGSRGVAPTNGSGPDPHGFSENRKEWSKMEKKYGLQPDVSEKILGVS</sequence>
<feature type="domain" description="PRISE-like Rossmann-fold" evidence="2">
    <location>
        <begin position="3"/>
        <end position="106"/>
    </location>
</feature>
<dbReference type="RefSeq" id="XP_024680927.1">
    <property type="nucleotide sequence ID" value="XM_024825713.1"/>
</dbReference>
<feature type="compositionally biased region" description="Basic and acidic residues" evidence="1">
    <location>
        <begin position="87"/>
        <end position="97"/>
    </location>
</feature>
<organism evidence="3 4">
    <name type="scientific">Aspergillus novofumigatus (strain IBT 16806)</name>
    <dbReference type="NCBI Taxonomy" id="1392255"/>
    <lineage>
        <taxon>Eukaryota</taxon>
        <taxon>Fungi</taxon>
        <taxon>Dikarya</taxon>
        <taxon>Ascomycota</taxon>
        <taxon>Pezizomycotina</taxon>
        <taxon>Eurotiomycetes</taxon>
        <taxon>Eurotiomycetidae</taxon>
        <taxon>Eurotiales</taxon>
        <taxon>Aspergillaceae</taxon>
        <taxon>Aspergillus</taxon>
        <taxon>Aspergillus subgen. Fumigati</taxon>
    </lineage>
</organism>